<dbReference type="InterPro" id="IPR020807">
    <property type="entry name" value="PKS_DH"/>
</dbReference>
<feature type="region of interest" description="N-terminal hotdog fold" evidence="6">
    <location>
        <begin position="1014"/>
        <end position="1148"/>
    </location>
</feature>
<keyword evidence="5" id="KW-0012">Acyltransferase</keyword>
<keyword evidence="4" id="KW-0511">Multifunctional enzyme</keyword>
<dbReference type="CDD" id="cd05195">
    <property type="entry name" value="enoyl_red"/>
    <property type="match status" value="1"/>
</dbReference>
<dbReference type="PROSITE" id="PS50075">
    <property type="entry name" value="CARRIER"/>
    <property type="match status" value="1"/>
</dbReference>
<dbReference type="InterPro" id="IPR049551">
    <property type="entry name" value="PKS_DH_C"/>
</dbReference>
<dbReference type="InterPro" id="IPR014031">
    <property type="entry name" value="Ketoacyl_synth_C"/>
</dbReference>
<feature type="region of interest" description="C-terminal hotdog fold" evidence="6">
    <location>
        <begin position="1173"/>
        <end position="1332"/>
    </location>
</feature>
<dbReference type="Pfam" id="PF00550">
    <property type="entry name" value="PP-binding"/>
    <property type="match status" value="1"/>
</dbReference>
<evidence type="ECO:0000259" key="9">
    <source>
        <dbReference type="PROSITE" id="PS52004"/>
    </source>
</evidence>
<feature type="active site" description="Proton donor; for dehydratase activity" evidence="6">
    <location>
        <position position="1239"/>
    </location>
</feature>
<dbReference type="EMBL" id="JAPZBU010000009">
    <property type="protein sequence ID" value="KAJ5386845.1"/>
    <property type="molecule type" value="Genomic_DNA"/>
</dbReference>
<protein>
    <recommendedName>
        <fullName evidence="13">Carrier domain-containing protein</fullName>
    </recommendedName>
</protein>
<evidence type="ECO:0000313" key="11">
    <source>
        <dbReference type="EMBL" id="KAJ5386845.1"/>
    </source>
</evidence>
<dbReference type="Gene3D" id="3.40.366.10">
    <property type="entry name" value="Malonyl-Coenzyme A Acyl Carrier Protein, domain 2"/>
    <property type="match status" value="1"/>
</dbReference>
<feature type="domain" description="Ig-like" evidence="8">
    <location>
        <begin position="1000"/>
        <end position="1078"/>
    </location>
</feature>
<dbReference type="Pfam" id="PF23114">
    <property type="entry name" value="NAD-bd_HRPKS_sdrA"/>
    <property type="match status" value="1"/>
</dbReference>
<dbReference type="InterPro" id="IPR014030">
    <property type="entry name" value="Ketoacyl_synth_N"/>
</dbReference>
<evidence type="ECO:0000256" key="1">
    <source>
        <dbReference type="ARBA" id="ARBA00022450"/>
    </source>
</evidence>
<dbReference type="PROSITE" id="PS50835">
    <property type="entry name" value="IG_LIKE"/>
    <property type="match status" value="1"/>
</dbReference>
<dbReference type="SMART" id="SM00827">
    <property type="entry name" value="PKS_AT"/>
    <property type="match status" value="1"/>
</dbReference>
<dbReference type="SUPFAM" id="SSF53901">
    <property type="entry name" value="Thiolase-like"/>
    <property type="match status" value="1"/>
</dbReference>
<dbReference type="InterPro" id="IPR020843">
    <property type="entry name" value="ER"/>
</dbReference>
<dbReference type="InterPro" id="IPR032821">
    <property type="entry name" value="PKS_assoc"/>
</dbReference>
<dbReference type="InterPro" id="IPR057326">
    <property type="entry name" value="KR_dom"/>
</dbReference>
<dbReference type="InterPro" id="IPR011032">
    <property type="entry name" value="GroES-like_sf"/>
</dbReference>
<dbReference type="Gene3D" id="3.30.70.3290">
    <property type="match status" value="1"/>
</dbReference>
<evidence type="ECO:0000259" key="7">
    <source>
        <dbReference type="PROSITE" id="PS50075"/>
    </source>
</evidence>
<name>A0A9W9VPG6_9EURO</name>
<evidence type="ECO:0000256" key="3">
    <source>
        <dbReference type="ARBA" id="ARBA00022679"/>
    </source>
</evidence>
<accession>A0A9W9VPG6</accession>
<dbReference type="Gene3D" id="3.40.50.720">
    <property type="entry name" value="NAD(P)-binding Rossmann-like Domain"/>
    <property type="match status" value="2"/>
</dbReference>
<feature type="domain" description="PKS/mFAS DH" evidence="10">
    <location>
        <begin position="1014"/>
        <end position="1332"/>
    </location>
</feature>
<dbReference type="Gene3D" id="3.40.47.10">
    <property type="match status" value="1"/>
</dbReference>
<dbReference type="SUPFAM" id="SSF47336">
    <property type="entry name" value="ACP-like"/>
    <property type="match status" value="1"/>
</dbReference>
<reference evidence="11" key="2">
    <citation type="journal article" date="2023" name="IMA Fungus">
        <title>Comparative genomic study of the Penicillium genus elucidates a diverse pangenome and 15 lateral gene transfer events.</title>
        <authorList>
            <person name="Petersen C."/>
            <person name="Sorensen T."/>
            <person name="Nielsen M.R."/>
            <person name="Sondergaard T.E."/>
            <person name="Sorensen J.L."/>
            <person name="Fitzpatrick D.A."/>
            <person name="Frisvad J.C."/>
            <person name="Nielsen K.L."/>
        </authorList>
    </citation>
    <scope>NUCLEOTIDE SEQUENCE</scope>
    <source>
        <strain evidence="11">IBT 29677</strain>
    </source>
</reference>
<dbReference type="CDD" id="cd00833">
    <property type="entry name" value="PKS"/>
    <property type="match status" value="1"/>
</dbReference>
<evidence type="ECO:0008006" key="13">
    <source>
        <dbReference type="Google" id="ProtNLM"/>
    </source>
</evidence>
<dbReference type="Pfam" id="PF16197">
    <property type="entry name" value="KAsynt_C_assoc"/>
    <property type="match status" value="1"/>
</dbReference>
<dbReference type="OrthoDB" id="329835at2759"/>
<dbReference type="InterPro" id="IPR049552">
    <property type="entry name" value="PKS_DH_N"/>
</dbReference>
<dbReference type="Gene3D" id="3.40.50.150">
    <property type="entry name" value="Vaccinia Virus protein VP39"/>
    <property type="match status" value="1"/>
</dbReference>
<dbReference type="GO" id="GO:0031177">
    <property type="term" value="F:phosphopantetheine binding"/>
    <property type="evidence" value="ECO:0007669"/>
    <property type="project" value="InterPro"/>
</dbReference>
<dbReference type="InterPro" id="IPR049900">
    <property type="entry name" value="PKS_mFAS_DH"/>
</dbReference>
<evidence type="ECO:0000259" key="10">
    <source>
        <dbReference type="PROSITE" id="PS52019"/>
    </source>
</evidence>
<dbReference type="InterPro" id="IPR020841">
    <property type="entry name" value="PKS_Beta-ketoAc_synthase_dom"/>
</dbReference>
<dbReference type="InterPro" id="IPR016039">
    <property type="entry name" value="Thiolase-like"/>
</dbReference>
<dbReference type="Gene3D" id="3.10.129.110">
    <property type="entry name" value="Polyketide synthase dehydratase"/>
    <property type="match status" value="1"/>
</dbReference>
<dbReference type="Pfam" id="PF14765">
    <property type="entry name" value="PS-DH"/>
    <property type="match status" value="1"/>
</dbReference>
<dbReference type="InterPro" id="IPR009081">
    <property type="entry name" value="PP-bd_ACP"/>
</dbReference>
<feature type="domain" description="Carrier" evidence="7">
    <location>
        <begin position="2512"/>
        <end position="2589"/>
    </location>
</feature>
<dbReference type="Pfam" id="PF08240">
    <property type="entry name" value="ADH_N"/>
    <property type="match status" value="1"/>
</dbReference>
<dbReference type="InterPro" id="IPR016035">
    <property type="entry name" value="Acyl_Trfase/lysoPLipase"/>
</dbReference>
<dbReference type="SUPFAM" id="SSF51735">
    <property type="entry name" value="NAD(P)-binding Rossmann-fold domains"/>
    <property type="match status" value="2"/>
</dbReference>
<dbReference type="Proteomes" id="UP001147747">
    <property type="component" value="Unassembled WGS sequence"/>
</dbReference>
<dbReference type="Pfam" id="PF21089">
    <property type="entry name" value="PKS_DH_N"/>
    <property type="match status" value="1"/>
</dbReference>
<dbReference type="GO" id="GO:0006633">
    <property type="term" value="P:fatty acid biosynthetic process"/>
    <property type="evidence" value="ECO:0007669"/>
    <property type="project" value="TreeGrafter"/>
</dbReference>
<dbReference type="SUPFAM" id="SSF55048">
    <property type="entry name" value="Probable ACP-binding domain of malonyl-CoA ACP transacylase"/>
    <property type="match status" value="1"/>
</dbReference>
<dbReference type="InterPro" id="IPR050091">
    <property type="entry name" value="PKS_NRPS_Biosynth_Enz"/>
</dbReference>
<dbReference type="PANTHER" id="PTHR43775">
    <property type="entry name" value="FATTY ACID SYNTHASE"/>
    <property type="match status" value="1"/>
</dbReference>
<keyword evidence="2" id="KW-0597">Phosphoprotein</keyword>
<dbReference type="PANTHER" id="PTHR43775:SF29">
    <property type="entry name" value="ASPERFURANONE POLYKETIDE SYNTHASE AFOG-RELATED"/>
    <property type="match status" value="1"/>
</dbReference>
<dbReference type="InterPro" id="IPR020806">
    <property type="entry name" value="PKS_PP-bd"/>
</dbReference>
<dbReference type="SUPFAM" id="SSF52151">
    <property type="entry name" value="FabD/lysophospholipase-like"/>
    <property type="match status" value="1"/>
</dbReference>
<dbReference type="InterPro" id="IPR042104">
    <property type="entry name" value="PKS_dehydratase_sf"/>
</dbReference>
<dbReference type="SMART" id="SM00825">
    <property type="entry name" value="PKS_KS"/>
    <property type="match status" value="1"/>
</dbReference>
<dbReference type="Gene3D" id="1.10.1200.10">
    <property type="entry name" value="ACP-like"/>
    <property type="match status" value="1"/>
</dbReference>
<dbReference type="PROSITE" id="PS52019">
    <property type="entry name" value="PKS_MFAS_DH"/>
    <property type="match status" value="1"/>
</dbReference>
<dbReference type="Pfam" id="PF02801">
    <property type="entry name" value="Ketoacyl-synt_C"/>
    <property type="match status" value="1"/>
</dbReference>
<evidence type="ECO:0000256" key="5">
    <source>
        <dbReference type="ARBA" id="ARBA00023315"/>
    </source>
</evidence>
<dbReference type="SMART" id="SM00822">
    <property type="entry name" value="PKS_KR"/>
    <property type="match status" value="1"/>
</dbReference>
<dbReference type="SMART" id="SM00826">
    <property type="entry name" value="PKS_DH"/>
    <property type="match status" value="1"/>
</dbReference>
<dbReference type="GO" id="GO:0004312">
    <property type="term" value="F:fatty acid synthase activity"/>
    <property type="evidence" value="ECO:0007669"/>
    <property type="project" value="TreeGrafter"/>
</dbReference>
<dbReference type="SUPFAM" id="SSF53335">
    <property type="entry name" value="S-adenosyl-L-methionine-dependent methyltransferases"/>
    <property type="match status" value="1"/>
</dbReference>
<dbReference type="InterPro" id="IPR016036">
    <property type="entry name" value="Malonyl_transacylase_ACP-bd"/>
</dbReference>
<dbReference type="InterPro" id="IPR029063">
    <property type="entry name" value="SAM-dependent_MTases_sf"/>
</dbReference>
<dbReference type="SUPFAM" id="SSF50129">
    <property type="entry name" value="GroES-like"/>
    <property type="match status" value="1"/>
</dbReference>
<gene>
    <name evidence="11" type="ORF">N7509_009386</name>
</gene>
<evidence type="ECO:0000259" key="8">
    <source>
        <dbReference type="PROSITE" id="PS50835"/>
    </source>
</evidence>
<reference evidence="11" key="1">
    <citation type="submission" date="2022-12" db="EMBL/GenBank/DDBJ databases">
        <authorList>
            <person name="Petersen C."/>
        </authorList>
    </citation>
    <scope>NUCLEOTIDE SEQUENCE</scope>
    <source>
        <strain evidence="11">IBT 29677</strain>
    </source>
</reference>
<keyword evidence="1" id="KW-0596">Phosphopantetheine</keyword>
<evidence type="ECO:0000256" key="6">
    <source>
        <dbReference type="PROSITE-ProRule" id="PRU01363"/>
    </source>
</evidence>
<dbReference type="GO" id="GO:1901336">
    <property type="term" value="P:lactone biosynthetic process"/>
    <property type="evidence" value="ECO:0007669"/>
    <property type="project" value="UniProtKB-ARBA"/>
</dbReference>
<dbReference type="InterPro" id="IPR036736">
    <property type="entry name" value="ACP-like_sf"/>
</dbReference>
<feature type="domain" description="Ketosynthase family 3 (KS3)" evidence="9">
    <location>
        <begin position="47"/>
        <end position="474"/>
    </location>
</feature>
<dbReference type="SMART" id="SM00823">
    <property type="entry name" value="PKS_PP"/>
    <property type="match status" value="1"/>
</dbReference>
<evidence type="ECO:0000313" key="12">
    <source>
        <dbReference type="Proteomes" id="UP001147747"/>
    </source>
</evidence>
<dbReference type="Pfam" id="PF08659">
    <property type="entry name" value="KR"/>
    <property type="match status" value="1"/>
</dbReference>
<dbReference type="GO" id="GO:0016491">
    <property type="term" value="F:oxidoreductase activity"/>
    <property type="evidence" value="ECO:0007669"/>
    <property type="project" value="InterPro"/>
</dbReference>
<dbReference type="InterPro" id="IPR013968">
    <property type="entry name" value="PKS_KR"/>
</dbReference>
<dbReference type="InterPro" id="IPR001227">
    <property type="entry name" value="Ac_transferase_dom_sf"/>
</dbReference>
<dbReference type="GeneID" id="81373003"/>
<dbReference type="SMART" id="SM00829">
    <property type="entry name" value="PKS_ER"/>
    <property type="match status" value="1"/>
</dbReference>
<dbReference type="GO" id="GO:0030639">
    <property type="term" value="P:polyketide biosynthetic process"/>
    <property type="evidence" value="ECO:0007669"/>
    <property type="project" value="UniProtKB-ARBA"/>
</dbReference>
<dbReference type="InterPro" id="IPR007110">
    <property type="entry name" value="Ig-like_dom"/>
</dbReference>
<dbReference type="InterPro" id="IPR056501">
    <property type="entry name" value="NAD-bd_HRPKS_sdrA"/>
</dbReference>
<sequence length="2599" mass="286936">MKEIPITLVATNSRLLMECTNIGETGNSEKSAQDVHDDFSILAEDASMPIAVIGMGFRGPGDATNVERLWKALLEQREEWSPIPEKRWNSSAFYHPDHARHGTINVEGGHFLEEDISLFDAPFFNMSSDEAAAMDPQQRLLLEVTYEGLENAGLSLHQVAGSKTSCFVGSFCADYTDLLLRDPEAVPMYQCTNAGQSRAMTANRISYFYDLKGPSVTVDTACSGSLVALHLACQSLQTGDATMAIAAGANIILSHEFMSTMSMMRFLSPDGRCHTFDEKANGYARGEAIGCVLLKPLDQALRDGNTIRAIVRGTGSNQDGRTPGITLPSGAAQEALIRDVYERCGLCPSQTDVVEAHGTGTQAGDPLETGVISQVFGPGRSPENPVYIGSIKTNVGHLEGTSGVAGVIKAVLMLENQTILPSRNFDTPNPRIPLKEWKLIVPRYPEGWNNPGPRRVSVNSFGYGGSNAHAILEEASGYLSSRGLGRWHEEPLKASRRKRMGNDTISVASTPRQRIFLISGFDEHSCKAQVKSLYRYLLKNESIIDNIFLGDVASTLSEGRSRFMWKTAVTGSSFQDLAQSLSNEIKPRISLKRPTLAFIFTGQGAQWAGMGKELLDAYPVFCESISRIDGYLAEMGASFTVYDEISKSPQDSQLNYPLLSQTVCSALQIALVDLLGSWKVYPDSVTGHSSGEIAAAYASGVLSMEDAMKVAYYRGLCASKILASDEVRGSMIAVGVSEEAIEPYISSLVSGKADVACINSPSSVTVSGDTEAIAELAEKLKEKSIFYRRLAVDVAYHSHHMKIIADEYSSAIATIAPRNQRVSAEETWQPFAVSMFSSVTGKCILPEELGPRYWVSNLLQQVKFSDSLKALCFETNPWHHRTGLLNGRKGKRIGSAQKASVGCLVEIGPHSALSGPVKQIIQSNVKLSTADIFYLSILTRNKDAVKSALGAASTLVSMNYPLDLNAINFAKGTATQRRHRLLVDMPPYSWNHTRSYWAEPRLSKAFRNRSQPRTDLLGTPDNIACSFEPRWRNFIRVSEIPWIMDHRIQSDIVFPAAGYLCMATEAATQVSENSQNISAVIMRNVSIHSALIVTEASEVEVLTSLTPRGESRMHDSRDWYRFHIYSVSRENKWTEHCSGDINVESQPNGTENVTIQYSESSNIHPASSKPQGIRVVHVDRLYDRLRKAGLEYGPSFANLTSAHATETGTCFAEITIPNTETAMPMNFQYPLLIHPCTLDSVFHTIFAALPEDMGVEKGPIIPVSLGYMRLSCQMTSLPGDRLSVCTDVRPGSRGQIVASIVVAENDSNMCSLNPKISISGLRGTRLEVAPNMSKNSKNVPIAYGIEWRADPMFITKGEFSLHHERNGSSRGSLIPRDEYDYYVTILIQNVVEAFKEEHSRKPDLIYDKYRSSLSEMLRVYAIDENKSLDQIIVTNKAPSSPMGKLISMIDAYLASLSQIEDESFTQIHEELSNAYHEVLSMDKAYIAVLEHIKLIGFKKPDISILQLCDGTQRGVFFPPFSIYTFTYHDEEDHERAKLYLEKWTKWIDLMKLGDPRGISDPSMRGPDDFSYDLIIAPNGFHSFHSSLEALQICRSMLKPMGTLIIVDPLRPNESILDNFLTTALYLWPVGNFEPPRGLEDEGSDLDDMIYKAGLTSNRDAGSSDRQRNLVGGFIICHPEHEANLIDREFLVIQADHDGDKMSMAECLRYDLLGLCPKVDTSCLDTANAIGKICIVINDVPENVLANPDSETLSKLKEIFLYSSGVLWISRGGAIDPTFPEYGLGVGFARTARSESAVKPIITLDLDAQNPLTNQRSTKVITTLIQKCFSQINSGDMDAEYAERNEVIMIPRAIERSDINQHFSHINETEIQCEQHFRQVKKPIRVSRPNGHNIQSHFAIDFEMTSPPPTGYVRIEVMAFGLGEWDIQEDADEFQVRGTLGFECSGRVLAIGPGVNLFSIGDRVACLGAGTARSYYQDRDTSFQRISDFITYEMAAVVPVEYTTAYYIIHYLTRTRPDELVLIQDAASFLGQAMLEMCCIRETGVLATVTDPSQKDLLLSRFAIPPERVFIEGVDDIVMNILELTSGKKARAVISTAKRRHRIYRELVKCAASFGHFVQISYHNDEREVDNTWSPTKNISFSSFNILDFQKDRADLTRQIWPKVVQLFNEGKLHGPSSLSVYKISDLDQALGEISTQNHVVVTAVDNEIIQLTRPKISKDIFQSDASYLLVGGLGGIGRAIALWMAEKGAKNLILLNRSGLAKASAQPTVQELTEKGVQVDIHTCDISNESEVRQMFLDISWGAPPVRGIVHGAMVLKDIHIQKMTAEDYLEVLQPRYNGTWNLHNHAPTDLDFFLMLSSISGVIGNATQAAYAAGSAFMDSFSAYRNTLGLPATSLDLGTVTDVGYLAENEGLASKMVKQGFHGTDTPTLLSLVQVAIEQQLKHQTVGTGSSQIITGLGEWKEGHSLGNFEAPLFAHFRRRYRSDGAAGATEDEDAVQMVRDALRVSKTQDDAISIIFEALSARIASQLGISVERIDPASPLSEFGVDSHVAVELRNWINKTMDSAVSILEILATDSVLHLASHIARRSQLIEIRGDGI</sequence>
<keyword evidence="12" id="KW-1185">Reference proteome</keyword>
<dbReference type="InterPro" id="IPR013154">
    <property type="entry name" value="ADH-like_N"/>
</dbReference>
<dbReference type="InterPro" id="IPR036291">
    <property type="entry name" value="NAD(P)-bd_dom_sf"/>
</dbReference>
<proteinExistence type="predicted"/>
<dbReference type="RefSeq" id="XP_056484643.1">
    <property type="nucleotide sequence ID" value="XM_056634023.1"/>
</dbReference>
<dbReference type="InterPro" id="IPR014043">
    <property type="entry name" value="Acyl_transferase_dom"/>
</dbReference>
<dbReference type="Pfam" id="PF00698">
    <property type="entry name" value="Acyl_transf_1"/>
    <property type="match status" value="1"/>
</dbReference>
<evidence type="ECO:0000256" key="2">
    <source>
        <dbReference type="ARBA" id="ARBA00022553"/>
    </source>
</evidence>
<dbReference type="PROSITE" id="PS52004">
    <property type="entry name" value="KS3_2"/>
    <property type="match status" value="1"/>
</dbReference>
<dbReference type="Gene3D" id="3.90.180.10">
    <property type="entry name" value="Medium-chain alcohol dehydrogenases, catalytic domain"/>
    <property type="match status" value="1"/>
</dbReference>
<keyword evidence="3" id="KW-0808">Transferase</keyword>
<organism evidence="11 12">
    <name type="scientific">Penicillium cosmopolitanum</name>
    <dbReference type="NCBI Taxonomy" id="1131564"/>
    <lineage>
        <taxon>Eukaryota</taxon>
        <taxon>Fungi</taxon>
        <taxon>Dikarya</taxon>
        <taxon>Ascomycota</taxon>
        <taxon>Pezizomycotina</taxon>
        <taxon>Eurotiomycetes</taxon>
        <taxon>Eurotiomycetidae</taxon>
        <taxon>Eurotiales</taxon>
        <taxon>Aspergillaceae</taxon>
        <taxon>Penicillium</taxon>
    </lineage>
</organism>
<comment type="caution">
    <text evidence="11">The sequence shown here is derived from an EMBL/GenBank/DDBJ whole genome shotgun (WGS) entry which is preliminary data.</text>
</comment>
<feature type="active site" description="Proton acceptor; for dehydratase activity" evidence="6">
    <location>
        <position position="1046"/>
    </location>
</feature>
<evidence type="ECO:0000256" key="4">
    <source>
        <dbReference type="ARBA" id="ARBA00023268"/>
    </source>
</evidence>
<dbReference type="Pfam" id="PF00109">
    <property type="entry name" value="ketoacyl-synt"/>
    <property type="match status" value="1"/>
</dbReference>